<dbReference type="HOGENOM" id="CLU_2086578_0_0_1"/>
<sequence>MASISKAVTLALLGSSAFILASVEAREPEDPMITPMQAANSCYTATITQPSPHIRCAHFNTEACPMVNCFRAETTSIPCPDSNCPTTPTSISYTPCQTACSPACPTVTISCSSTLS</sequence>
<organism evidence="3">
    <name type="scientific">Coccidioides posadasii (strain RMSCC 757 / Silveira)</name>
    <name type="common">Valley fever fungus</name>
    <dbReference type="NCBI Taxonomy" id="443226"/>
    <lineage>
        <taxon>Eukaryota</taxon>
        <taxon>Fungi</taxon>
        <taxon>Dikarya</taxon>
        <taxon>Ascomycota</taxon>
        <taxon>Pezizomycotina</taxon>
        <taxon>Eurotiomycetes</taxon>
        <taxon>Eurotiomycetidae</taxon>
        <taxon>Onygenales</taxon>
        <taxon>Onygenaceae</taxon>
        <taxon>Coccidioides</taxon>
    </lineage>
</organism>
<dbReference type="OrthoDB" id="10359254at2759"/>
<dbReference type="VEuPathDB" id="FungiDB:CPSG_05023"/>
<evidence type="ECO:0000313" key="2">
    <source>
        <dbReference type="EMBL" id="EFW18337.1"/>
    </source>
</evidence>
<gene>
    <name evidence="2" type="ORF">CPSG_05023</name>
</gene>
<dbReference type="Proteomes" id="UP000002497">
    <property type="component" value="Unassembled WGS sequence"/>
</dbReference>
<reference evidence="3" key="2">
    <citation type="submission" date="2010-03" db="EMBL/GenBank/DDBJ databases">
        <title>The genome sequence of Coccidioides posadasii strain Silveira.</title>
        <authorList>
            <consortium name="The Broad Institute Genome Sequencing Center for Infectious Disease"/>
            <person name="Neafsey D."/>
            <person name="Orbach M."/>
            <person name="Henn M.R."/>
            <person name="Cole G.T."/>
            <person name="Galgiani J."/>
            <person name="Gardner M.J."/>
            <person name="Kirkland T.N."/>
            <person name="Taylor J.W."/>
            <person name="Young S.K."/>
            <person name="Zeng Q."/>
            <person name="Koehrsen M."/>
            <person name="Alvarado L."/>
            <person name="Berlin A."/>
            <person name="Borenstein D."/>
            <person name="Chapman S.B."/>
            <person name="Chen Z."/>
            <person name="Engels R."/>
            <person name="Freedman E."/>
            <person name="Gellesch M."/>
            <person name="Goldberg J."/>
            <person name="Griggs A."/>
            <person name="Gujja S."/>
            <person name="Heilman E."/>
            <person name="Heiman D."/>
            <person name="Howarth C."/>
            <person name="Jen D."/>
            <person name="Larson L."/>
            <person name="Mehta T."/>
            <person name="Neiman D."/>
            <person name="Park D."/>
            <person name="Pearson M."/>
            <person name="Richards J."/>
            <person name="Roberts A."/>
            <person name="Saif S."/>
            <person name="Shea T."/>
            <person name="Shenoy N."/>
            <person name="Sisk P."/>
            <person name="Stolte C."/>
            <person name="Sykes S."/>
            <person name="Walk T."/>
            <person name="White J."/>
            <person name="Yandava C."/>
            <person name="Haas B."/>
            <person name="Nusbaum C."/>
            <person name="Birren B."/>
        </authorList>
    </citation>
    <scope>NUCLEOTIDE SEQUENCE [LARGE SCALE GENOMIC DNA]</scope>
    <source>
        <strain evidence="3">RMSCC 757 / Silveira</strain>
    </source>
</reference>
<evidence type="ECO:0000256" key="1">
    <source>
        <dbReference type="SAM" id="SignalP"/>
    </source>
</evidence>
<proteinExistence type="predicted"/>
<name>E9D5Z3_COCPS</name>
<reference evidence="3" key="1">
    <citation type="journal article" date="2010" name="Genome Res.">
        <title>Population genomic sequencing of Coccidioides fungi reveals recent hybridization and transposon control.</title>
        <authorList>
            <person name="Neafsey D.E."/>
            <person name="Barker B.M."/>
            <person name="Sharpton T.J."/>
            <person name="Stajich J.E."/>
            <person name="Park D.J."/>
            <person name="Whiston E."/>
            <person name="Hung C.-Y."/>
            <person name="McMahan C."/>
            <person name="White J."/>
            <person name="Sykes S."/>
            <person name="Heiman D."/>
            <person name="Young S."/>
            <person name="Zeng Q."/>
            <person name="Abouelleil A."/>
            <person name="Aftuck L."/>
            <person name="Bessette D."/>
            <person name="Brown A."/>
            <person name="FitzGerald M."/>
            <person name="Lui A."/>
            <person name="Macdonald J.P."/>
            <person name="Priest M."/>
            <person name="Orbach M.J."/>
            <person name="Galgiani J.N."/>
            <person name="Kirkland T.N."/>
            <person name="Cole G.T."/>
            <person name="Birren B.W."/>
            <person name="Henn M.R."/>
            <person name="Taylor J.W."/>
            <person name="Rounsley S.D."/>
        </authorList>
    </citation>
    <scope>NUCLEOTIDE SEQUENCE [LARGE SCALE GENOMIC DNA]</scope>
    <source>
        <strain evidence="3">RMSCC 757 / Silveira</strain>
    </source>
</reference>
<protein>
    <submittedName>
        <fullName evidence="2">Uncharacterized protein</fullName>
    </submittedName>
</protein>
<keyword evidence="1" id="KW-0732">Signal</keyword>
<dbReference type="EMBL" id="GL636492">
    <property type="protein sequence ID" value="EFW18337.1"/>
    <property type="molecule type" value="Genomic_DNA"/>
</dbReference>
<feature type="signal peptide" evidence="1">
    <location>
        <begin position="1"/>
        <end position="25"/>
    </location>
</feature>
<accession>E9D5Z3</accession>
<dbReference type="OMA" id="SYTPCQT"/>
<evidence type="ECO:0000313" key="3">
    <source>
        <dbReference type="Proteomes" id="UP000002497"/>
    </source>
</evidence>
<feature type="chain" id="PRO_5003234244" evidence="1">
    <location>
        <begin position="26"/>
        <end position="116"/>
    </location>
</feature>
<dbReference type="AlphaFoldDB" id="E9D5Z3"/>
<keyword evidence="3" id="KW-1185">Reference proteome</keyword>